<dbReference type="InterPro" id="IPR000843">
    <property type="entry name" value="HTH_LacI"/>
</dbReference>
<dbReference type="InterPro" id="IPR001761">
    <property type="entry name" value="Peripla_BP/Lac1_sug-bd_dom"/>
</dbReference>
<keyword evidence="3" id="KW-0804">Transcription</keyword>
<dbReference type="GO" id="GO:0000976">
    <property type="term" value="F:transcription cis-regulatory region binding"/>
    <property type="evidence" value="ECO:0007669"/>
    <property type="project" value="TreeGrafter"/>
</dbReference>
<dbReference type="SUPFAM" id="SSF47413">
    <property type="entry name" value="lambda repressor-like DNA-binding domains"/>
    <property type="match status" value="1"/>
</dbReference>
<dbReference type="EMBL" id="CP009111">
    <property type="protein sequence ID" value="ANS25627.1"/>
    <property type="molecule type" value="Genomic_DNA"/>
</dbReference>
<reference evidence="5 6" key="1">
    <citation type="submission" date="2014-07" db="EMBL/GenBank/DDBJ databases">
        <authorList>
            <person name="Zhang J.E."/>
            <person name="Yang H."/>
            <person name="Guo J."/>
            <person name="Deng Z."/>
            <person name="Luo H."/>
            <person name="Luo M."/>
            <person name="Zhao B."/>
        </authorList>
    </citation>
    <scope>NUCLEOTIDE SEQUENCE [LARGE SCALE GENOMIC DNA]</scope>
    <source>
        <strain evidence="5 6">1CP</strain>
    </source>
</reference>
<dbReference type="PANTHER" id="PTHR30146:SF109">
    <property type="entry name" value="HTH-TYPE TRANSCRIPTIONAL REGULATOR GALS"/>
    <property type="match status" value="1"/>
</dbReference>
<dbReference type="SUPFAM" id="SSF53822">
    <property type="entry name" value="Periplasmic binding protein-like I"/>
    <property type="match status" value="1"/>
</dbReference>
<name>A0A1B1JZ51_RHOOP</name>
<dbReference type="InterPro" id="IPR028082">
    <property type="entry name" value="Peripla_BP_I"/>
</dbReference>
<evidence type="ECO:0000256" key="1">
    <source>
        <dbReference type="ARBA" id="ARBA00023015"/>
    </source>
</evidence>
<dbReference type="Pfam" id="PF00356">
    <property type="entry name" value="LacI"/>
    <property type="match status" value="1"/>
</dbReference>
<feature type="domain" description="HTH lacI-type" evidence="4">
    <location>
        <begin position="9"/>
        <end position="68"/>
    </location>
</feature>
<dbReference type="InterPro" id="IPR010982">
    <property type="entry name" value="Lambda_DNA-bd_dom_sf"/>
</dbReference>
<evidence type="ECO:0000259" key="4">
    <source>
        <dbReference type="PROSITE" id="PS50932"/>
    </source>
</evidence>
<dbReference type="Gene3D" id="3.40.50.2300">
    <property type="match status" value="2"/>
</dbReference>
<organism evidence="5 6">
    <name type="scientific">Rhodococcus opacus</name>
    <name type="common">Nocardia opaca</name>
    <dbReference type="NCBI Taxonomy" id="37919"/>
    <lineage>
        <taxon>Bacteria</taxon>
        <taxon>Bacillati</taxon>
        <taxon>Actinomycetota</taxon>
        <taxon>Actinomycetes</taxon>
        <taxon>Mycobacteriales</taxon>
        <taxon>Nocardiaceae</taxon>
        <taxon>Rhodococcus</taxon>
    </lineage>
</organism>
<dbReference type="Gene3D" id="1.10.260.40">
    <property type="entry name" value="lambda repressor-like DNA-binding domains"/>
    <property type="match status" value="1"/>
</dbReference>
<dbReference type="Pfam" id="PF00532">
    <property type="entry name" value="Peripla_BP_1"/>
    <property type="match status" value="1"/>
</dbReference>
<dbReference type="CDD" id="cd06285">
    <property type="entry name" value="PBP1_LacI-like"/>
    <property type="match status" value="1"/>
</dbReference>
<sequence>MGNPKKPRATLRLIADELGVHVSTVSRVLNGTTEPGVRAASAATTERIRALADSLGYRPNPHAASLRTNRSNLIGVLVPRLSDYVLATVYEGIEEAAEEAGLSTFVTNSLDDPDNQSARTDMLLARRVDGLIFGDAHMDHRFLDSVAERGTPFVLVSRRSGEYPSVTCDDRTGGALAARHLLDRGHERVGVIAGLPFASTTVDRSGGFAETFASAGCPVPEANMVYTGFDAAGGRLGAVELLAREPGLTAIFATNDFAAIGAYGALRDAGREVGRDVAVIGYNDIPLSAEITVALTTIRSPMHAMGRRSVQKLVELLGGAEVTSERLAPELVERASTDFRL</sequence>
<evidence type="ECO:0000256" key="3">
    <source>
        <dbReference type="ARBA" id="ARBA00023163"/>
    </source>
</evidence>
<dbReference type="RefSeq" id="WP_065489072.1">
    <property type="nucleotide sequence ID" value="NZ_CP009111.1"/>
</dbReference>
<dbReference type="SMART" id="SM00354">
    <property type="entry name" value="HTH_LACI"/>
    <property type="match status" value="1"/>
</dbReference>
<evidence type="ECO:0000313" key="6">
    <source>
        <dbReference type="Proteomes" id="UP000186108"/>
    </source>
</evidence>
<dbReference type="CDD" id="cd01392">
    <property type="entry name" value="HTH_LacI"/>
    <property type="match status" value="1"/>
</dbReference>
<keyword evidence="1" id="KW-0805">Transcription regulation</keyword>
<dbReference type="GO" id="GO:0003700">
    <property type="term" value="F:DNA-binding transcription factor activity"/>
    <property type="evidence" value="ECO:0007669"/>
    <property type="project" value="TreeGrafter"/>
</dbReference>
<dbReference type="PANTHER" id="PTHR30146">
    <property type="entry name" value="LACI-RELATED TRANSCRIPTIONAL REPRESSOR"/>
    <property type="match status" value="1"/>
</dbReference>
<keyword evidence="2" id="KW-0238">DNA-binding</keyword>
<dbReference type="Proteomes" id="UP000186108">
    <property type="component" value="Chromosome"/>
</dbReference>
<gene>
    <name evidence="5" type="ORF">R1CP_04450</name>
</gene>
<accession>A0A1B1JZ51</accession>
<evidence type="ECO:0000256" key="2">
    <source>
        <dbReference type="ARBA" id="ARBA00023125"/>
    </source>
</evidence>
<dbReference type="AlphaFoldDB" id="A0A1B1JZ51"/>
<dbReference type="PATRIC" id="fig|37919.13.peg.904"/>
<protein>
    <submittedName>
        <fullName evidence="5">LacI family transcriptional regulator</fullName>
    </submittedName>
</protein>
<dbReference type="PROSITE" id="PS50932">
    <property type="entry name" value="HTH_LACI_2"/>
    <property type="match status" value="1"/>
</dbReference>
<proteinExistence type="predicted"/>
<evidence type="ECO:0000313" key="5">
    <source>
        <dbReference type="EMBL" id="ANS25627.1"/>
    </source>
</evidence>